<dbReference type="InterPro" id="IPR022838">
    <property type="entry name" value="GTP_cyclohydrolase_FolE2"/>
</dbReference>
<gene>
    <name evidence="2" type="primary">folE2_9</name>
    <name evidence="2" type="ORF">GALL_271350</name>
</gene>
<dbReference type="PANTHER" id="PTHR36445:SF1">
    <property type="entry name" value="GTP CYCLOHYDROLASE MPTA"/>
    <property type="match status" value="1"/>
</dbReference>
<proteinExistence type="inferred from homology"/>
<dbReference type="PANTHER" id="PTHR36445">
    <property type="entry name" value="GTP CYCLOHYDROLASE MPTA"/>
    <property type="match status" value="1"/>
</dbReference>
<organism evidence="2">
    <name type="scientific">mine drainage metagenome</name>
    <dbReference type="NCBI Taxonomy" id="410659"/>
    <lineage>
        <taxon>unclassified sequences</taxon>
        <taxon>metagenomes</taxon>
        <taxon>ecological metagenomes</taxon>
    </lineage>
</organism>
<dbReference type="EC" id="3.5.4.16" evidence="2"/>
<dbReference type="InterPro" id="IPR003801">
    <property type="entry name" value="GTP_cyclohydrolase_FolE2/MptA"/>
</dbReference>
<dbReference type="NCBIfam" id="NF010200">
    <property type="entry name" value="PRK13674.1-1"/>
    <property type="match status" value="1"/>
</dbReference>
<evidence type="ECO:0000313" key="2">
    <source>
        <dbReference type="EMBL" id="OIQ90930.1"/>
    </source>
</evidence>
<reference evidence="2" key="1">
    <citation type="submission" date="2016-10" db="EMBL/GenBank/DDBJ databases">
        <title>Sequence of Gallionella enrichment culture.</title>
        <authorList>
            <person name="Poehlein A."/>
            <person name="Muehling M."/>
            <person name="Daniel R."/>
        </authorList>
    </citation>
    <scope>NUCLEOTIDE SEQUENCE</scope>
</reference>
<dbReference type="Gene3D" id="3.10.270.10">
    <property type="entry name" value="Urate Oxidase"/>
    <property type="match status" value="1"/>
</dbReference>
<protein>
    <submittedName>
        <fullName evidence="2">GTP cyclohydrolase FolE2</fullName>
        <ecNumber evidence="2">3.5.4.16</ecNumber>
    </submittedName>
</protein>
<comment type="caution">
    <text evidence="2">The sequence shown here is derived from an EMBL/GenBank/DDBJ whole genome shotgun (WGS) entry which is preliminary data.</text>
</comment>
<dbReference type="EMBL" id="MLJW01000275">
    <property type="protein sequence ID" value="OIQ90930.1"/>
    <property type="molecule type" value="Genomic_DNA"/>
</dbReference>
<sequence>MNAPDLLFTAEASRALPDVQSSADRRDVAIQKVGVRDVRHPLRLRGTDGEAQPSIGTFQMTVALPPEVKGTHMSRFLEVLEAHDAALDTAELGRLLDTMLERLGATDGAITVQATYFRRKRAPVSGVSSLLDYGVTLHAERRQGRTLLRQSVDVPVTSLCPCSRDISDYGAHNQRSLISIGAELRGELTLDEQIAMAENAASCQLWGLLKRPDEKYVTEYAYDHPKFVEDLVRDVALALRGDARVAAYTVASENFESIHNHSAWAWLEGRNA</sequence>
<dbReference type="HAMAP" id="MF_01527_B">
    <property type="entry name" value="GTP_cyclohydrol_B"/>
    <property type="match status" value="1"/>
</dbReference>
<name>A0A1J5R6A2_9ZZZZ</name>
<dbReference type="AlphaFoldDB" id="A0A1J5R6A2"/>
<keyword evidence="1 2" id="KW-0378">Hydrolase</keyword>
<dbReference type="Pfam" id="PF02649">
    <property type="entry name" value="GCHY-1"/>
    <property type="match status" value="1"/>
</dbReference>
<dbReference type="GO" id="GO:0003934">
    <property type="term" value="F:GTP cyclohydrolase I activity"/>
    <property type="evidence" value="ECO:0007669"/>
    <property type="project" value="UniProtKB-EC"/>
</dbReference>
<evidence type="ECO:0000256" key="1">
    <source>
        <dbReference type="ARBA" id="ARBA00022801"/>
    </source>
</evidence>
<accession>A0A1J5R6A2</accession>